<evidence type="ECO:0000256" key="1">
    <source>
        <dbReference type="ARBA" id="ARBA00004651"/>
    </source>
</evidence>
<keyword evidence="3" id="KW-1003">Cell membrane</keyword>
<dbReference type="PANTHER" id="PTHR30250">
    <property type="entry name" value="PST FAMILY PREDICTED COLANIC ACID TRANSPORTER"/>
    <property type="match status" value="1"/>
</dbReference>
<feature type="transmembrane region" description="Helical" evidence="7">
    <location>
        <begin position="12"/>
        <end position="32"/>
    </location>
</feature>
<keyword evidence="5 7" id="KW-1133">Transmembrane helix</keyword>
<feature type="transmembrane region" description="Helical" evidence="7">
    <location>
        <begin position="444"/>
        <end position="462"/>
    </location>
</feature>
<evidence type="ECO:0000256" key="6">
    <source>
        <dbReference type="ARBA" id="ARBA00023136"/>
    </source>
</evidence>
<gene>
    <name evidence="8" type="primary">wzxC</name>
    <name evidence="8" type="ORF">FEMY_17670</name>
    <name evidence="9" type="ORF">JZL65_11990</name>
</gene>
<dbReference type="CDD" id="cd13127">
    <property type="entry name" value="MATE_tuaB_like"/>
    <property type="match status" value="1"/>
</dbReference>
<feature type="transmembrane region" description="Helical" evidence="7">
    <location>
        <begin position="114"/>
        <end position="133"/>
    </location>
</feature>
<sequence>MSKVRKSILFSLGQSYASFVLQFVVSIILARLLKPSEIGLYSIAVVLIGFASSMRDFGISSYIIQERDLTSDKIRAAFTLTLFTAWTLALVILLGSKYAAEFYHQPGVRSVMQILALNFVLIPFGTVPMAYMYKKMEFKYIALIKFFTNLTGAVATVSLAYLGYSYLSMAWGSVASILCTFALVQLWRSKDIPFTPGIKDIGKVFSFGSLSSLITILIDIGQSEADLILGRLSGMATVGFFGRAMGLVSTFDTLVMRALWDVAAPHFSEQSRNNHPMKQSFEESLALLTVVAWPFFINLAIMAEPIIIGLYGKQWTASIIPLQLLCIFTLAKSPFMLMGSLMPAVGRIEQNLYQLLMRIPIRGALIFYAAPKGLLAVGIAFIISGIIESITDFIQCRKVIGIDIKGMIQSLHKSFWVTVISCIPSVAIITIGKRMFEGKPLTEITLDILSCSAIWMLIIYITKHPIEKQIYGMIGKTT</sequence>
<dbReference type="Pfam" id="PF13440">
    <property type="entry name" value="Polysacc_synt_3"/>
    <property type="match status" value="1"/>
</dbReference>
<reference evidence="9" key="2">
    <citation type="submission" date="2021-02" db="EMBL/GenBank/DDBJ databases">
        <title>Comparative genomics of Ferrovum myxofaciens strains, predominant extremophile bacteria forming large biofilm stalactites in acid mine ecosystems.</title>
        <authorList>
            <person name="Burkartova K."/>
            <person name="Ridl J."/>
            <person name="Pajer P."/>
            <person name="Falteisek L."/>
        </authorList>
    </citation>
    <scope>NUCLEOTIDE SEQUENCE</scope>
    <source>
        <strain evidence="9">MI1III</strain>
    </source>
</reference>
<evidence type="ECO:0000256" key="5">
    <source>
        <dbReference type="ARBA" id="ARBA00022989"/>
    </source>
</evidence>
<evidence type="ECO:0000256" key="3">
    <source>
        <dbReference type="ARBA" id="ARBA00022475"/>
    </source>
</evidence>
<evidence type="ECO:0000313" key="8">
    <source>
        <dbReference type="EMBL" id="KXW57720.1"/>
    </source>
</evidence>
<feature type="transmembrane region" description="Helical" evidence="7">
    <location>
        <begin position="415"/>
        <end position="432"/>
    </location>
</feature>
<feature type="transmembrane region" description="Helical" evidence="7">
    <location>
        <begin position="201"/>
        <end position="220"/>
    </location>
</feature>
<evidence type="ECO:0000256" key="4">
    <source>
        <dbReference type="ARBA" id="ARBA00022692"/>
    </source>
</evidence>
<feature type="transmembrane region" description="Helical" evidence="7">
    <location>
        <begin position="375"/>
        <end position="394"/>
    </location>
</feature>
<dbReference type="EMBL" id="CP071137">
    <property type="protein sequence ID" value="QWY77172.1"/>
    <property type="molecule type" value="Genomic_DNA"/>
</dbReference>
<dbReference type="InterPro" id="IPR050833">
    <property type="entry name" value="Poly_Biosynth_Transport"/>
</dbReference>
<dbReference type="RefSeq" id="WP_031597923.1">
    <property type="nucleotide sequence ID" value="NZ_CP053675.1"/>
</dbReference>
<dbReference type="PATRIC" id="fig|1789004.3.peg.1806"/>
<feature type="transmembrane region" description="Helical" evidence="7">
    <location>
        <begin position="76"/>
        <end position="94"/>
    </location>
</feature>
<organism evidence="8 10">
    <name type="scientific">Ferrovum myxofaciens</name>
    <dbReference type="NCBI Taxonomy" id="416213"/>
    <lineage>
        <taxon>Bacteria</taxon>
        <taxon>Pseudomonadati</taxon>
        <taxon>Pseudomonadota</taxon>
        <taxon>Betaproteobacteria</taxon>
        <taxon>Ferrovales</taxon>
        <taxon>Ferrovaceae</taxon>
        <taxon>Ferrovum</taxon>
    </lineage>
</organism>
<comment type="subcellular location">
    <subcellularLocation>
        <location evidence="1">Cell membrane</location>
        <topology evidence="1">Multi-pass membrane protein</topology>
    </subcellularLocation>
</comment>
<dbReference type="PANTHER" id="PTHR30250:SF10">
    <property type="entry name" value="LIPOPOLYSACCHARIDE BIOSYNTHESIS PROTEIN WZXC"/>
    <property type="match status" value="1"/>
</dbReference>
<dbReference type="Proteomes" id="UP000683551">
    <property type="component" value="Chromosome"/>
</dbReference>
<name>A0A8F3DZR0_9PROT</name>
<protein>
    <submittedName>
        <fullName evidence="8 9">Lipopolysaccharide biosynthesis protein</fullName>
    </submittedName>
</protein>
<dbReference type="GO" id="GO:0005886">
    <property type="term" value="C:plasma membrane"/>
    <property type="evidence" value="ECO:0007669"/>
    <property type="project" value="UniProtKB-SubCell"/>
</dbReference>
<dbReference type="EMBL" id="LRRD01000041">
    <property type="protein sequence ID" value="KXW57720.1"/>
    <property type="molecule type" value="Genomic_DNA"/>
</dbReference>
<evidence type="ECO:0000256" key="7">
    <source>
        <dbReference type="SAM" id="Phobius"/>
    </source>
</evidence>
<evidence type="ECO:0000256" key="2">
    <source>
        <dbReference type="ARBA" id="ARBA00007430"/>
    </source>
</evidence>
<dbReference type="Proteomes" id="UP000075653">
    <property type="component" value="Unassembled WGS sequence"/>
</dbReference>
<dbReference type="GeneID" id="301710457"/>
<keyword evidence="4 7" id="KW-0812">Transmembrane</keyword>
<feature type="transmembrane region" description="Helical" evidence="7">
    <location>
        <begin position="170"/>
        <end position="189"/>
    </location>
</feature>
<feature type="transmembrane region" description="Helical" evidence="7">
    <location>
        <begin position="285"/>
        <end position="308"/>
    </location>
</feature>
<reference evidence="8 10" key="1">
    <citation type="submission" date="2016-01" db="EMBL/GenBank/DDBJ databases">
        <title>Genome sequence of the acidophilic iron oxidising Ferrovum strain Z-31.</title>
        <authorList>
            <person name="Poehlein A."/>
            <person name="Ullrich S.R."/>
            <person name="Schloemann M."/>
            <person name="Muehling M."/>
            <person name="Daniel R."/>
        </authorList>
    </citation>
    <scope>NUCLEOTIDE SEQUENCE [LARGE SCALE GENOMIC DNA]</scope>
    <source>
        <strain evidence="8 10">Z-31</strain>
    </source>
</reference>
<dbReference type="OrthoDB" id="5486360at2"/>
<accession>A0A8F3DZR0</accession>
<keyword evidence="6 7" id="KW-0472">Membrane</keyword>
<feature type="transmembrane region" description="Helical" evidence="7">
    <location>
        <begin position="140"/>
        <end position="164"/>
    </location>
</feature>
<evidence type="ECO:0000313" key="9">
    <source>
        <dbReference type="EMBL" id="QWY77172.1"/>
    </source>
</evidence>
<proteinExistence type="inferred from homology"/>
<accession>A0A149VWX8</accession>
<comment type="similarity">
    <text evidence="2">Belongs to the polysaccharide synthase family.</text>
</comment>
<dbReference type="AlphaFoldDB" id="A0A8F3DZR0"/>
<feature type="transmembrane region" description="Helical" evidence="7">
    <location>
        <begin position="38"/>
        <end position="64"/>
    </location>
</feature>
<evidence type="ECO:0000313" key="10">
    <source>
        <dbReference type="Proteomes" id="UP000075653"/>
    </source>
</evidence>
<keyword evidence="10" id="KW-1185">Reference proteome</keyword>